<feature type="transmembrane region" description="Helical" evidence="6">
    <location>
        <begin position="371"/>
        <end position="390"/>
    </location>
</feature>
<keyword evidence="3 6" id="KW-0812">Transmembrane</keyword>
<dbReference type="RefSeq" id="WP_115732153.1">
    <property type="nucleotide sequence ID" value="NZ_BAAAVY010000002.1"/>
</dbReference>
<protein>
    <submittedName>
        <fullName evidence="8">Phosphoglycerate transporter family protein</fullName>
    </submittedName>
</protein>
<dbReference type="InterPro" id="IPR036259">
    <property type="entry name" value="MFS_trans_sf"/>
</dbReference>
<comment type="subcellular location">
    <subcellularLocation>
        <location evidence="1">Cell membrane</location>
        <topology evidence="1">Multi-pass membrane protein</topology>
    </subcellularLocation>
</comment>
<evidence type="ECO:0000256" key="4">
    <source>
        <dbReference type="ARBA" id="ARBA00022989"/>
    </source>
</evidence>
<dbReference type="OrthoDB" id="272777at2"/>
<feature type="transmembrane region" description="Helical" evidence="6">
    <location>
        <begin position="128"/>
        <end position="147"/>
    </location>
</feature>
<keyword evidence="5 6" id="KW-0472">Membrane</keyword>
<proteinExistence type="predicted"/>
<dbReference type="Pfam" id="PF07690">
    <property type="entry name" value="MFS_1"/>
    <property type="match status" value="1"/>
</dbReference>
<gene>
    <name evidence="8" type="ORF">NCTC10684_03355</name>
</gene>
<dbReference type="InterPro" id="IPR050189">
    <property type="entry name" value="MFS_Efflux_Transporters"/>
</dbReference>
<evidence type="ECO:0000256" key="3">
    <source>
        <dbReference type="ARBA" id="ARBA00022692"/>
    </source>
</evidence>
<feature type="transmembrane region" description="Helical" evidence="6">
    <location>
        <begin position="38"/>
        <end position="57"/>
    </location>
</feature>
<dbReference type="PROSITE" id="PS50850">
    <property type="entry name" value="MFS"/>
    <property type="match status" value="1"/>
</dbReference>
<name>A0A380WM97_AMIAI</name>
<dbReference type="Gene3D" id="1.20.1250.20">
    <property type="entry name" value="MFS general substrate transporter like domains"/>
    <property type="match status" value="2"/>
</dbReference>
<feature type="transmembrane region" description="Helical" evidence="6">
    <location>
        <begin position="329"/>
        <end position="351"/>
    </location>
</feature>
<evidence type="ECO:0000256" key="5">
    <source>
        <dbReference type="ARBA" id="ARBA00023136"/>
    </source>
</evidence>
<dbReference type="SUPFAM" id="SSF103473">
    <property type="entry name" value="MFS general substrate transporter"/>
    <property type="match status" value="1"/>
</dbReference>
<feature type="domain" description="Major facilitator superfamily (MFS) profile" evidence="7">
    <location>
        <begin position="3"/>
        <end position="394"/>
    </location>
</feature>
<evidence type="ECO:0000259" key="7">
    <source>
        <dbReference type="PROSITE" id="PS50850"/>
    </source>
</evidence>
<feature type="transmembrane region" description="Helical" evidence="6">
    <location>
        <begin position="240"/>
        <end position="261"/>
    </location>
</feature>
<dbReference type="EMBL" id="UFSM01000001">
    <property type="protein sequence ID" value="SUU90107.1"/>
    <property type="molecule type" value="Genomic_DNA"/>
</dbReference>
<dbReference type="AlphaFoldDB" id="A0A380WM97"/>
<feature type="transmembrane region" description="Helical" evidence="6">
    <location>
        <begin position="297"/>
        <end position="317"/>
    </location>
</feature>
<keyword evidence="2" id="KW-1003">Cell membrane</keyword>
<reference evidence="8 9" key="1">
    <citation type="submission" date="2018-06" db="EMBL/GenBank/DDBJ databases">
        <authorList>
            <consortium name="Pathogen Informatics"/>
            <person name="Doyle S."/>
        </authorList>
    </citation>
    <scope>NUCLEOTIDE SEQUENCE [LARGE SCALE GENOMIC DNA]</scope>
    <source>
        <strain evidence="8 9">NCTC10684</strain>
    </source>
</reference>
<dbReference type="PANTHER" id="PTHR43124:SF3">
    <property type="entry name" value="CHLORAMPHENICOL EFFLUX PUMP RV0191"/>
    <property type="match status" value="1"/>
</dbReference>
<feature type="transmembrane region" description="Helical" evidence="6">
    <location>
        <begin position="92"/>
        <end position="116"/>
    </location>
</feature>
<dbReference type="GO" id="GO:0005886">
    <property type="term" value="C:plasma membrane"/>
    <property type="evidence" value="ECO:0007669"/>
    <property type="project" value="UniProtKB-SubCell"/>
</dbReference>
<sequence length="411" mass="43167">MAGIATLAIAYVLSQFYRSFLAVLTPALTAELGATKAQLSFASGAFFITFALAQFAIGVSLDRFGPRRTASTLLLFGGGGGAFVFASATAPWMVIAAMAMIGIGCAPVLMSSLFIFARIFSIARFAVLASWMVAFGTAGNVIGAAPLAQAAEAFGWRPVMAGLGVITIAAALAVLVMVRDPKSPEGMEQGNVGFAGYLELLRMRVLWPIIPLTAINYAPTTGIRGLWSGPYLVDVYGADALLIGQVTFFMALAMVAGAFVYGPLDTMFRTRKWVAVVGNTIGLAAILYLALNVVSGISTVTVIFVIIGVTGGSYGLLMAHARAFLPAQLIGRGVTLMNFFSIGGVGLMQFATGAVVTANMAPGEPTAAYSALFWFYVLMLGAAIFIYLWARDAKPEPLAITAAQSKLERLR</sequence>
<organism evidence="8 9">
    <name type="scientific">Aminobacter aminovorans</name>
    <name type="common">Chelatobacter heintzii</name>
    <dbReference type="NCBI Taxonomy" id="83263"/>
    <lineage>
        <taxon>Bacteria</taxon>
        <taxon>Pseudomonadati</taxon>
        <taxon>Pseudomonadota</taxon>
        <taxon>Alphaproteobacteria</taxon>
        <taxon>Hyphomicrobiales</taxon>
        <taxon>Phyllobacteriaceae</taxon>
        <taxon>Aminobacter</taxon>
    </lineage>
</organism>
<dbReference type="InterPro" id="IPR011701">
    <property type="entry name" value="MFS"/>
</dbReference>
<accession>A0A380WM97</accession>
<evidence type="ECO:0000313" key="9">
    <source>
        <dbReference type="Proteomes" id="UP000254701"/>
    </source>
</evidence>
<feature type="transmembrane region" description="Helical" evidence="6">
    <location>
        <begin position="273"/>
        <end position="291"/>
    </location>
</feature>
<keyword evidence="4 6" id="KW-1133">Transmembrane helix</keyword>
<evidence type="ECO:0000256" key="2">
    <source>
        <dbReference type="ARBA" id="ARBA00022475"/>
    </source>
</evidence>
<evidence type="ECO:0000256" key="1">
    <source>
        <dbReference type="ARBA" id="ARBA00004651"/>
    </source>
</evidence>
<evidence type="ECO:0000256" key="6">
    <source>
        <dbReference type="SAM" id="Phobius"/>
    </source>
</evidence>
<evidence type="ECO:0000313" key="8">
    <source>
        <dbReference type="EMBL" id="SUU90107.1"/>
    </source>
</evidence>
<dbReference type="InterPro" id="IPR020846">
    <property type="entry name" value="MFS_dom"/>
</dbReference>
<feature type="transmembrane region" description="Helical" evidence="6">
    <location>
        <begin position="69"/>
        <end position="86"/>
    </location>
</feature>
<dbReference type="GO" id="GO:0022857">
    <property type="term" value="F:transmembrane transporter activity"/>
    <property type="evidence" value="ECO:0007669"/>
    <property type="project" value="InterPro"/>
</dbReference>
<feature type="transmembrane region" description="Helical" evidence="6">
    <location>
        <begin position="205"/>
        <end position="228"/>
    </location>
</feature>
<dbReference type="Proteomes" id="UP000254701">
    <property type="component" value="Unassembled WGS sequence"/>
</dbReference>
<feature type="transmembrane region" description="Helical" evidence="6">
    <location>
        <begin position="159"/>
        <end position="178"/>
    </location>
</feature>
<dbReference type="PANTHER" id="PTHR43124">
    <property type="entry name" value="PURINE EFFLUX PUMP PBUE"/>
    <property type="match status" value="1"/>
</dbReference>